<keyword evidence="2" id="KW-1185">Reference proteome</keyword>
<proteinExistence type="predicted"/>
<dbReference type="EMBL" id="MU266376">
    <property type="protein sequence ID" value="KAH7926840.1"/>
    <property type="molecule type" value="Genomic_DNA"/>
</dbReference>
<name>A0ACB8BNX1_9AGAM</name>
<evidence type="ECO:0000313" key="1">
    <source>
        <dbReference type="EMBL" id="KAH7926840.1"/>
    </source>
</evidence>
<organism evidence="1 2">
    <name type="scientific">Leucogyrophana mollusca</name>
    <dbReference type="NCBI Taxonomy" id="85980"/>
    <lineage>
        <taxon>Eukaryota</taxon>
        <taxon>Fungi</taxon>
        <taxon>Dikarya</taxon>
        <taxon>Basidiomycota</taxon>
        <taxon>Agaricomycotina</taxon>
        <taxon>Agaricomycetes</taxon>
        <taxon>Agaricomycetidae</taxon>
        <taxon>Boletales</taxon>
        <taxon>Boletales incertae sedis</taxon>
        <taxon>Leucogyrophana</taxon>
    </lineage>
</organism>
<protein>
    <submittedName>
        <fullName evidence="1">Uncharacterized protein</fullName>
    </submittedName>
</protein>
<comment type="caution">
    <text evidence="1">The sequence shown here is derived from an EMBL/GenBank/DDBJ whole genome shotgun (WGS) entry which is preliminary data.</text>
</comment>
<reference evidence="1" key="1">
    <citation type="journal article" date="2021" name="New Phytol.">
        <title>Evolutionary innovations through gain and loss of genes in the ectomycorrhizal Boletales.</title>
        <authorList>
            <person name="Wu G."/>
            <person name="Miyauchi S."/>
            <person name="Morin E."/>
            <person name="Kuo A."/>
            <person name="Drula E."/>
            <person name="Varga T."/>
            <person name="Kohler A."/>
            <person name="Feng B."/>
            <person name="Cao Y."/>
            <person name="Lipzen A."/>
            <person name="Daum C."/>
            <person name="Hundley H."/>
            <person name="Pangilinan J."/>
            <person name="Johnson J."/>
            <person name="Barry K."/>
            <person name="LaButti K."/>
            <person name="Ng V."/>
            <person name="Ahrendt S."/>
            <person name="Min B."/>
            <person name="Choi I.G."/>
            <person name="Park H."/>
            <person name="Plett J.M."/>
            <person name="Magnuson J."/>
            <person name="Spatafora J.W."/>
            <person name="Nagy L.G."/>
            <person name="Henrissat B."/>
            <person name="Grigoriev I.V."/>
            <person name="Yang Z.L."/>
            <person name="Xu J."/>
            <person name="Martin F.M."/>
        </authorList>
    </citation>
    <scope>NUCLEOTIDE SEQUENCE</scope>
    <source>
        <strain evidence="1">KUC20120723A-06</strain>
    </source>
</reference>
<evidence type="ECO:0000313" key="2">
    <source>
        <dbReference type="Proteomes" id="UP000790709"/>
    </source>
</evidence>
<gene>
    <name evidence="1" type="ORF">BV22DRAFT_1045788</name>
</gene>
<sequence>MCFKVQGFPSSAFECMAHGLSRFGSGRAILLFDTFSERIPHAPCAPRRLAQSAQLRISDARTHIRPCPCRSTTSSSPRRTTTTTPIPTPLIITTTTAGRTWGIGRGLPHLVDAFHAEPVPEHGPPRDHRWAARVRVPSHVHVYAAGMAHAGLRVKLRGRGGEGEFQRAEGADGRQGGSGRMEWEWEWGLSRQPPATVPFPRSSSPLDQLSCSPHPLLSREKSAPIFLSNGKPLKSSLKSSCSSPSITSSTSASPLQSQFPTPTNHLHLRAHSEPTTPTPKNVLFPDRGDNETETENPTDRDDRFPFPVLPAPPTFEIDPAASSPVPAQRPSPYAHVHIESLVLASRTPHLAGTLLVRNLAYEKHVAVRFTLDDWQTVSEVSARHVVSLNALPDALAPPSPAATSLSHSPSSSQRWDRFAFTIRLGDYAHALTSRVLWLVARFRVDYTYPMPSTRSPPFLPAQGRPGPGGEWWDNNQGGNYRVGLRVASDSGSQVGLGTVWAGRGGRDAKLRGVRLQPSRRPKPSASTRWGCVPSAPFTRAHPRRSNSRPSLLYFLSSNPEAREHRDDWIQVHHGRYMALTSTAILLEAAL</sequence>
<accession>A0ACB8BNX1</accession>
<dbReference type="Proteomes" id="UP000790709">
    <property type="component" value="Unassembled WGS sequence"/>
</dbReference>